<dbReference type="AlphaFoldDB" id="A0AAV8W4K3"/>
<name>A0AAV8W4K3_9CUCU</name>
<dbReference type="Proteomes" id="UP001159042">
    <property type="component" value="Unassembled WGS sequence"/>
</dbReference>
<dbReference type="EMBL" id="JANEYG010000012">
    <property type="protein sequence ID" value="KAJ8920876.1"/>
    <property type="molecule type" value="Genomic_DNA"/>
</dbReference>
<dbReference type="GO" id="GO:0047493">
    <property type="term" value="F:ceramide cholinephosphotransferase activity"/>
    <property type="evidence" value="ECO:0007669"/>
    <property type="project" value="TreeGrafter"/>
</dbReference>
<evidence type="ECO:0000256" key="6">
    <source>
        <dbReference type="ARBA" id="ARBA00022989"/>
    </source>
</evidence>
<keyword evidence="12" id="KW-1185">Reference proteome</keyword>
<evidence type="ECO:0000313" key="11">
    <source>
        <dbReference type="EMBL" id="KAJ8920876.1"/>
    </source>
</evidence>
<dbReference type="PANTHER" id="PTHR21290:SF25">
    <property type="entry name" value="SPHINGOMYELIN SYNTHASE-RELATED PROTEIN 1"/>
    <property type="match status" value="1"/>
</dbReference>
<dbReference type="GO" id="GO:0046513">
    <property type="term" value="P:ceramide biosynthetic process"/>
    <property type="evidence" value="ECO:0007669"/>
    <property type="project" value="TreeGrafter"/>
</dbReference>
<evidence type="ECO:0000256" key="3">
    <source>
        <dbReference type="ARBA" id="ARBA00022679"/>
    </source>
</evidence>
<dbReference type="GO" id="GO:0005789">
    <property type="term" value="C:endoplasmic reticulum membrane"/>
    <property type="evidence" value="ECO:0007669"/>
    <property type="project" value="TreeGrafter"/>
</dbReference>
<evidence type="ECO:0000256" key="8">
    <source>
        <dbReference type="ARBA" id="ARBA00023136"/>
    </source>
</evidence>
<feature type="transmembrane region" description="Helical" evidence="9">
    <location>
        <begin position="143"/>
        <end position="164"/>
    </location>
</feature>
<proteinExistence type="inferred from homology"/>
<sequence>MVYNGGATAFSVMEWSSEDVKSCLKKEGVEDDTIRILCDENKLDGKCLLMLNENDFALDPISRLTLRDRKKLYFVSKTVQRENQNILIDLGLLENPSGSIYSPQPQYNKLETRLESEYGDSERISPPISEDGRPRYPPEKTKAFLSFLYVVAVTWITAFVMVIVHDRVPDMKKYPPLPDIFLDNVPHIPWAFDMCEITGTVLFTMWLAVLLFHKHRFILMRRFFALSGTVFLLRCVTMLITSLSVPGAHLQCQPRNYPTQGSLRFSDLAKKLSQAYVIWRGAGMSIQGVRTCGDYMFSGHTVALTMLNFFITEYTPRHIYYLHTFSWMLNMFGIFFILAAHEHYSIDVFVAFYITSRLFLYYHTLSNNQALMQRDSIRTRVWFPLFSYFESSVEGIVPNEYETLGEIISNICLLIKSTYNDVKMHVTVAAKSSSSSTTTNHVMETVSRTIVENNKNK</sequence>
<dbReference type="Pfam" id="PF14360">
    <property type="entry name" value="PAP2_C"/>
    <property type="match status" value="1"/>
</dbReference>
<dbReference type="InterPro" id="IPR013761">
    <property type="entry name" value="SAM/pointed_sf"/>
</dbReference>
<feature type="domain" description="Sphingomyelin synthase-like" evidence="10">
    <location>
        <begin position="291"/>
        <end position="364"/>
    </location>
</feature>
<gene>
    <name evidence="11" type="ORF">NQ315_015669</name>
</gene>
<comment type="similarity">
    <text evidence="2">Belongs to the sphingomyelin synthase family.</text>
</comment>
<dbReference type="GO" id="GO:0000139">
    <property type="term" value="C:Golgi membrane"/>
    <property type="evidence" value="ECO:0007669"/>
    <property type="project" value="TreeGrafter"/>
</dbReference>
<feature type="transmembrane region" description="Helical" evidence="9">
    <location>
        <begin position="190"/>
        <end position="211"/>
    </location>
</feature>
<feature type="transmembrane region" description="Helical" evidence="9">
    <location>
        <begin position="223"/>
        <end position="245"/>
    </location>
</feature>
<accession>A0AAV8W4K3</accession>
<comment type="caution">
    <text evidence="11">The sequence shown here is derived from an EMBL/GenBank/DDBJ whole genome shotgun (WGS) entry which is preliminary data.</text>
</comment>
<evidence type="ECO:0000313" key="12">
    <source>
        <dbReference type="Proteomes" id="UP001159042"/>
    </source>
</evidence>
<keyword evidence="6 9" id="KW-1133">Transmembrane helix</keyword>
<evidence type="ECO:0000256" key="2">
    <source>
        <dbReference type="ARBA" id="ARBA00005441"/>
    </source>
</evidence>
<feature type="transmembrane region" description="Helical" evidence="9">
    <location>
        <begin position="319"/>
        <end position="338"/>
    </location>
</feature>
<evidence type="ECO:0000256" key="4">
    <source>
        <dbReference type="ARBA" id="ARBA00022692"/>
    </source>
</evidence>
<organism evidence="11 12">
    <name type="scientific">Exocentrus adspersus</name>
    <dbReference type="NCBI Taxonomy" id="1586481"/>
    <lineage>
        <taxon>Eukaryota</taxon>
        <taxon>Metazoa</taxon>
        <taxon>Ecdysozoa</taxon>
        <taxon>Arthropoda</taxon>
        <taxon>Hexapoda</taxon>
        <taxon>Insecta</taxon>
        <taxon>Pterygota</taxon>
        <taxon>Neoptera</taxon>
        <taxon>Endopterygota</taxon>
        <taxon>Coleoptera</taxon>
        <taxon>Polyphaga</taxon>
        <taxon>Cucujiformia</taxon>
        <taxon>Chrysomeloidea</taxon>
        <taxon>Cerambycidae</taxon>
        <taxon>Lamiinae</taxon>
        <taxon>Acanthocinini</taxon>
        <taxon>Exocentrus</taxon>
    </lineage>
</organism>
<keyword evidence="5" id="KW-0746">Sphingolipid metabolism</keyword>
<dbReference type="InterPro" id="IPR045221">
    <property type="entry name" value="Sphingomyelin_synth-like"/>
</dbReference>
<dbReference type="SUPFAM" id="SSF47769">
    <property type="entry name" value="SAM/Pointed domain"/>
    <property type="match status" value="1"/>
</dbReference>
<feature type="transmembrane region" description="Helical" evidence="9">
    <location>
        <begin position="295"/>
        <end position="312"/>
    </location>
</feature>
<dbReference type="PANTHER" id="PTHR21290">
    <property type="entry name" value="SPHINGOMYELIN SYNTHETASE"/>
    <property type="match status" value="1"/>
</dbReference>
<keyword evidence="3" id="KW-0808">Transferase</keyword>
<evidence type="ECO:0000256" key="1">
    <source>
        <dbReference type="ARBA" id="ARBA00004141"/>
    </source>
</evidence>
<evidence type="ECO:0000256" key="7">
    <source>
        <dbReference type="ARBA" id="ARBA00023098"/>
    </source>
</evidence>
<protein>
    <recommendedName>
        <fullName evidence="10">Sphingomyelin synthase-like domain-containing protein</fullName>
    </recommendedName>
</protein>
<evidence type="ECO:0000256" key="9">
    <source>
        <dbReference type="SAM" id="Phobius"/>
    </source>
</evidence>
<evidence type="ECO:0000259" key="10">
    <source>
        <dbReference type="Pfam" id="PF14360"/>
    </source>
</evidence>
<keyword evidence="8 9" id="KW-0472">Membrane</keyword>
<dbReference type="GO" id="GO:0033188">
    <property type="term" value="F:sphingomyelin synthase activity"/>
    <property type="evidence" value="ECO:0007669"/>
    <property type="project" value="TreeGrafter"/>
</dbReference>
<feature type="transmembrane region" description="Helical" evidence="9">
    <location>
        <begin position="344"/>
        <end position="362"/>
    </location>
</feature>
<dbReference type="GO" id="GO:0005886">
    <property type="term" value="C:plasma membrane"/>
    <property type="evidence" value="ECO:0007669"/>
    <property type="project" value="TreeGrafter"/>
</dbReference>
<evidence type="ECO:0000256" key="5">
    <source>
        <dbReference type="ARBA" id="ARBA00022919"/>
    </source>
</evidence>
<keyword evidence="4 9" id="KW-0812">Transmembrane</keyword>
<reference evidence="11 12" key="1">
    <citation type="journal article" date="2023" name="Insect Mol. Biol.">
        <title>Genome sequencing provides insights into the evolution of gene families encoding plant cell wall-degrading enzymes in longhorned beetles.</title>
        <authorList>
            <person name="Shin N.R."/>
            <person name="Okamura Y."/>
            <person name="Kirsch R."/>
            <person name="Pauchet Y."/>
        </authorList>
    </citation>
    <scope>NUCLEOTIDE SEQUENCE [LARGE SCALE GENOMIC DNA]</scope>
    <source>
        <strain evidence="11">EAD_L_NR</strain>
    </source>
</reference>
<comment type="subcellular location">
    <subcellularLocation>
        <location evidence="1">Membrane</location>
        <topology evidence="1">Multi-pass membrane protein</topology>
    </subcellularLocation>
</comment>
<keyword evidence="7" id="KW-0443">Lipid metabolism</keyword>
<dbReference type="InterPro" id="IPR025749">
    <property type="entry name" value="Sphingomyelin_synth-like_dom"/>
</dbReference>
<dbReference type="Gene3D" id="1.10.150.50">
    <property type="entry name" value="Transcription Factor, Ets-1"/>
    <property type="match status" value="1"/>
</dbReference>